<dbReference type="STRING" id="692418.SAMN04488029_0100"/>
<evidence type="ECO:0000313" key="2">
    <source>
        <dbReference type="Proteomes" id="UP000192472"/>
    </source>
</evidence>
<evidence type="ECO:0000313" key="1">
    <source>
        <dbReference type="EMBL" id="SMD31763.1"/>
    </source>
</evidence>
<reference evidence="1 2" key="1">
    <citation type="submission" date="2017-04" db="EMBL/GenBank/DDBJ databases">
        <authorList>
            <person name="Afonso C.L."/>
            <person name="Miller P.J."/>
            <person name="Scott M.A."/>
            <person name="Spackman E."/>
            <person name="Goraichik I."/>
            <person name="Dimitrov K.M."/>
            <person name="Suarez D.L."/>
            <person name="Swayne D.E."/>
        </authorList>
    </citation>
    <scope>NUCLEOTIDE SEQUENCE [LARGE SCALE GENOMIC DNA]</scope>
    <source>
        <strain evidence="1 2">DSM 26133</strain>
    </source>
</reference>
<evidence type="ECO:0008006" key="3">
    <source>
        <dbReference type="Google" id="ProtNLM"/>
    </source>
</evidence>
<dbReference type="EMBL" id="FWYF01000001">
    <property type="protein sequence ID" value="SMD31763.1"/>
    <property type="molecule type" value="Genomic_DNA"/>
</dbReference>
<dbReference type="Proteomes" id="UP000192472">
    <property type="component" value="Unassembled WGS sequence"/>
</dbReference>
<organism evidence="1 2">
    <name type="scientific">Reichenbachiella faecimaris</name>
    <dbReference type="NCBI Taxonomy" id="692418"/>
    <lineage>
        <taxon>Bacteria</taxon>
        <taxon>Pseudomonadati</taxon>
        <taxon>Bacteroidota</taxon>
        <taxon>Cytophagia</taxon>
        <taxon>Cytophagales</taxon>
        <taxon>Reichenbachiellaceae</taxon>
        <taxon>Reichenbachiella</taxon>
    </lineage>
</organism>
<dbReference type="RefSeq" id="WP_084370463.1">
    <property type="nucleotide sequence ID" value="NZ_FWYF01000001.1"/>
</dbReference>
<dbReference type="OrthoDB" id="982356at2"/>
<sequence>MTKNILNNSPFVLAILVALIVGTSSCKTKKNLAQVTPVEDVEPIEDEIVEELEEIPEAVEVRVPEKIVSKEQKLNNYFKAVSGASSTEAANKSINEALTMFNNPDAPLLIVIYNDGANPDYDEPTTIGKYLNYLKDTKSKPAAVEEVVYDSNGRIKELVLKK</sequence>
<protein>
    <recommendedName>
        <fullName evidence="3">Nucleoid-structuring protein H-NS</fullName>
    </recommendedName>
</protein>
<proteinExistence type="predicted"/>
<gene>
    <name evidence="1" type="ORF">SAMN04488029_0100</name>
</gene>
<name>A0A1W2G584_REIFA</name>
<keyword evidence="2" id="KW-1185">Reference proteome</keyword>
<dbReference type="PROSITE" id="PS51257">
    <property type="entry name" value="PROKAR_LIPOPROTEIN"/>
    <property type="match status" value="1"/>
</dbReference>
<accession>A0A1W2G584</accession>
<dbReference type="AlphaFoldDB" id="A0A1W2G584"/>